<evidence type="ECO:0000313" key="2">
    <source>
        <dbReference type="Proteomes" id="UP000000600"/>
    </source>
</evidence>
<organism evidence="1 2">
    <name type="scientific">Paramecium tetraurelia</name>
    <dbReference type="NCBI Taxonomy" id="5888"/>
    <lineage>
        <taxon>Eukaryota</taxon>
        <taxon>Sar</taxon>
        <taxon>Alveolata</taxon>
        <taxon>Ciliophora</taxon>
        <taxon>Intramacronucleata</taxon>
        <taxon>Oligohymenophorea</taxon>
        <taxon>Peniculida</taxon>
        <taxon>Parameciidae</taxon>
        <taxon>Paramecium</taxon>
    </lineage>
</organism>
<proteinExistence type="predicted"/>
<dbReference type="InParanoid" id="A0D140"/>
<name>A0D140_PARTE</name>
<dbReference type="AlphaFoldDB" id="A0D140"/>
<keyword evidence="2" id="KW-1185">Reference proteome</keyword>
<dbReference type="KEGG" id="ptm:GSPATT00039172001"/>
<accession>A0D140</accession>
<evidence type="ECO:0008006" key="3">
    <source>
        <dbReference type="Google" id="ProtNLM"/>
    </source>
</evidence>
<gene>
    <name evidence="1" type="ORF">GSPATT00039172001</name>
</gene>
<dbReference type="RefSeq" id="XP_001444154.1">
    <property type="nucleotide sequence ID" value="XM_001444117.1"/>
</dbReference>
<protein>
    <recommendedName>
        <fullName evidence="3">Transmembrane protein</fullName>
    </recommendedName>
</protein>
<sequence length="157" mass="18348">MMIILVIIFSTNQQATIYEFIVDGWQGNSNFYTCSNIENFGSPYRYDFIKIKQISFIIAGFFQTQILILIDAQYIRYQIILSDKSININQPPFLEENILDQVKGKWHQLEEGSLVVDQLDICIIFLLPNTITEEMPRQLLTFKNGQYHQNQVSLMLV</sequence>
<dbReference type="Proteomes" id="UP000000600">
    <property type="component" value="Unassembled WGS sequence"/>
</dbReference>
<dbReference type="EMBL" id="CT868249">
    <property type="protein sequence ID" value="CAK76757.1"/>
    <property type="molecule type" value="Genomic_DNA"/>
</dbReference>
<reference evidence="1 2" key="1">
    <citation type="journal article" date="2006" name="Nature">
        <title>Global trends of whole-genome duplications revealed by the ciliate Paramecium tetraurelia.</title>
        <authorList>
            <consortium name="Genoscope"/>
            <person name="Aury J.-M."/>
            <person name="Jaillon O."/>
            <person name="Duret L."/>
            <person name="Noel B."/>
            <person name="Jubin C."/>
            <person name="Porcel B.M."/>
            <person name="Segurens B."/>
            <person name="Daubin V."/>
            <person name="Anthouard V."/>
            <person name="Aiach N."/>
            <person name="Arnaiz O."/>
            <person name="Billaut A."/>
            <person name="Beisson J."/>
            <person name="Blanc I."/>
            <person name="Bouhouche K."/>
            <person name="Camara F."/>
            <person name="Duharcourt S."/>
            <person name="Guigo R."/>
            <person name="Gogendeau D."/>
            <person name="Katinka M."/>
            <person name="Keller A.-M."/>
            <person name="Kissmehl R."/>
            <person name="Klotz C."/>
            <person name="Koll F."/>
            <person name="Le Moue A."/>
            <person name="Lepere C."/>
            <person name="Malinsky S."/>
            <person name="Nowacki M."/>
            <person name="Nowak J.K."/>
            <person name="Plattner H."/>
            <person name="Poulain J."/>
            <person name="Ruiz F."/>
            <person name="Serrano V."/>
            <person name="Zagulski M."/>
            <person name="Dessen P."/>
            <person name="Betermier M."/>
            <person name="Weissenbach J."/>
            <person name="Scarpelli C."/>
            <person name="Schachter V."/>
            <person name="Sperling L."/>
            <person name="Meyer E."/>
            <person name="Cohen J."/>
            <person name="Wincker P."/>
        </authorList>
    </citation>
    <scope>NUCLEOTIDE SEQUENCE [LARGE SCALE GENOMIC DNA]</scope>
    <source>
        <strain evidence="1 2">Stock d4-2</strain>
    </source>
</reference>
<evidence type="ECO:0000313" key="1">
    <source>
        <dbReference type="EMBL" id="CAK76757.1"/>
    </source>
</evidence>
<dbReference type="HOGENOM" id="CLU_1681315_0_0_1"/>
<dbReference type="GeneID" id="5029939"/>